<feature type="compositionally biased region" description="Low complexity" evidence="1">
    <location>
        <begin position="350"/>
        <end position="362"/>
    </location>
</feature>
<evidence type="ECO:0000313" key="4">
    <source>
        <dbReference type="Proteomes" id="UP000662466"/>
    </source>
</evidence>
<gene>
    <name evidence="3" type="ORF">CNMCM6106_008950</name>
</gene>
<dbReference type="PANTHER" id="PTHR24006">
    <property type="entry name" value="UBIQUITIN CARBOXYL-TERMINAL HYDROLASE"/>
    <property type="match status" value="1"/>
</dbReference>
<accession>A0A8H6PX79</accession>
<dbReference type="GO" id="GO:0005634">
    <property type="term" value="C:nucleus"/>
    <property type="evidence" value="ECO:0007669"/>
    <property type="project" value="TreeGrafter"/>
</dbReference>
<dbReference type="GO" id="GO:0004843">
    <property type="term" value="F:cysteine-type deubiquitinase activity"/>
    <property type="evidence" value="ECO:0007669"/>
    <property type="project" value="InterPro"/>
</dbReference>
<comment type="caution">
    <text evidence="3">The sequence shown here is derived from an EMBL/GenBank/DDBJ whole genome shotgun (WGS) entry which is preliminary data.</text>
</comment>
<reference evidence="3" key="1">
    <citation type="submission" date="2020-06" db="EMBL/GenBank/DDBJ databases">
        <title>Draft genome sequences of strains closely related to Aspergillus parafelis and Aspergillus hiratsukae.</title>
        <authorList>
            <person name="Dos Santos R.A.C."/>
            <person name="Rivero-Menendez O."/>
            <person name="Steenwyk J.L."/>
            <person name="Mead M.E."/>
            <person name="Goldman G.H."/>
            <person name="Alastruey-Izquierdo A."/>
            <person name="Rokas A."/>
        </authorList>
    </citation>
    <scope>NUCLEOTIDE SEQUENCE</scope>
    <source>
        <strain evidence="3">CNM-CM6106</strain>
    </source>
</reference>
<feature type="domain" description="USP" evidence="2">
    <location>
        <begin position="34"/>
        <end position="337"/>
    </location>
</feature>
<dbReference type="SUPFAM" id="SSF54001">
    <property type="entry name" value="Cysteine proteinases"/>
    <property type="match status" value="1"/>
</dbReference>
<dbReference type="InterPro" id="IPR050164">
    <property type="entry name" value="Peptidase_C19"/>
</dbReference>
<proteinExistence type="predicted"/>
<dbReference type="CDD" id="cd02257">
    <property type="entry name" value="Peptidase_C19"/>
    <property type="match status" value="1"/>
</dbReference>
<evidence type="ECO:0000313" key="3">
    <source>
        <dbReference type="EMBL" id="KAF7161839.1"/>
    </source>
</evidence>
<sequence>MANQLTSPSGSLPQQGAVCPAWNQVSLNLSVSRRGFENPPEHNLCYRNAALTLFLHTPEFLRWCEKYCGQTPSDPVPELVRRLYDVINAYWKRPDGQEQALATLWTELQSERYGTLRWKTKLGDQHDAFEMLEKIISLVDDQTSQSYNDRLIDLTTVAVSECRVCKTCKRKESRPAPSVRSLRADLPASSIEDAIISGLKSEILSDCKTCPTKQIPHEDQMRILLPSDILFVQVNRYKGSEKLVDEIEVQEELVIPDSILDDSVKGQGKIGYELYAVIFHIGATIASGHYTAAVKGPSRQWMMTNDEDVTPTQTLDESMSSRAGGKKNAYILAYRRVESQSNSADSNTGSSAAVAPSSPKASGTGQGSATSANPIAESSKASNSGKGSVKGGVQMKATIELIGRPIQWTINQQLVLDPDKGALVALESKARTQRATLQLTFTSEETGEVLEGQVTMSLKPRKVQKPKRAPSKTADTKDSGAGIKKATDTASGKAAKPKGVTKKASSPPKGTRQSARLRSKAEK</sequence>
<protein>
    <recommendedName>
        <fullName evidence="2">USP domain-containing protein</fullName>
    </recommendedName>
</protein>
<feature type="compositionally biased region" description="Basic residues" evidence="1">
    <location>
        <begin position="459"/>
        <end position="470"/>
    </location>
</feature>
<dbReference type="Pfam" id="PF00443">
    <property type="entry name" value="UCH"/>
    <property type="match status" value="1"/>
</dbReference>
<dbReference type="AlphaFoldDB" id="A0A8H6PX79"/>
<dbReference type="InterPro" id="IPR038765">
    <property type="entry name" value="Papain-like_cys_pep_sf"/>
</dbReference>
<dbReference type="PROSITE" id="PS00973">
    <property type="entry name" value="USP_2"/>
    <property type="match status" value="1"/>
</dbReference>
<dbReference type="Proteomes" id="UP000662466">
    <property type="component" value="Unassembled WGS sequence"/>
</dbReference>
<evidence type="ECO:0000259" key="2">
    <source>
        <dbReference type="PROSITE" id="PS50235"/>
    </source>
</evidence>
<feature type="compositionally biased region" description="Low complexity" evidence="1">
    <location>
        <begin position="378"/>
        <end position="387"/>
    </location>
</feature>
<feature type="region of interest" description="Disordered" evidence="1">
    <location>
        <begin position="341"/>
        <end position="390"/>
    </location>
</feature>
<dbReference type="EMBL" id="JACBAF010002240">
    <property type="protein sequence ID" value="KAF7161839.1"/>
    <property type="molecule type" value="Genomic_DNA"/>
</dbReference>
<evidence type="ECO:0000256" key="1">
    <source>
        <dbReference type="SAM" id="MobiDB-lite"/>
    </source>
</evidence>
<dbReference type="InterPro" id="IPR028889">
    <property type="entry name" value="USP"/>
</dbReference>
<organism evidence="3 4">
    <name type="scientific">Aspergillus hiratsukae</name>
    <dbReference type="NCBI Taxonomy" id="1194566"/>
    <lineage>
        <taxon>Eukaryota</taxon>
        <taxon>Fungi</taxon>
        <taxon>Dikarya</taxon>
        <taxon>Ascomycota</taxon>
        <taxon>Pezizomycotina</taxon>
        <taxon>Eurotiomycetes</taxon>
        <taxon>Eurotiomycetidae</taxon>
        <taxon>Eurotiales</taxon>
        <taxon>Aspergillaceae</taxon>
        <taxon>Aspergillus</taxon>
        <taxon>Aspergillus subgen. Fumigati</taxon>
    </lineage>
</organism>
<name>A0A8H6PX79_9EURO</name>
<dbReference type="PANTHER" id="PTHR24006:SF937">
    <property type="entry name" value="UBIQUITIN CARBOXYL-TERMINAL HYDROLASE"/>
    <property type="match status" value="1"/>
</dbReference>
<dbReference type="Gene3D" id="3.90.70.10">
    <property type="entry name" value="Cysteine proteinases"/>
    <property type="match status" value="1"/>
</dbReference>
<dbReference type="GO" id="GO:0016579">
    <property type="term" value="P:protein deubiquitination"/>
    <property type="evidence" value="ECO:0007669"/>
    <property type="project" value="InterPro"/>
</dbReference>
<dbReference type="GO" id="GO:0005829">
    <property type="term" value="C:cytosol"/>
    <property type="evidence" value="ECO:0007669"/>
    <property type="project" value="TreeGrafter"/>
</dbReference>
<dbReference type="PROSITE" id="PS50235">
    <property type="entry name" value="USP_3"/>
    <property type="match status" value="1"/>
</dbReference>
<dbReference type="InterPro" id="IPR018200">
    <property type="entry name" value="USP_CS"/>
</dbReference>
<feature type="region of interest" description="Disordered" evidence="1">
    <location>
        <begin position="451"/>
        <end position="523"/>
    </location>
</feature>
<dbReference type="InterPro" id="IPR001394">
    <property type="entry name" value="Peptidase_C19_UCH"/>
</dbReference>